<dbReference type="Proteomes" id="UP000749311">
    <property type="component" value="Unassembled WGS sequence"/>
</dbReference>
<accession>A0ABX0SJT2</accession>
<evidence type="ECO:0000313" key="3">
    <source>
        <dbReference type="EMBL" id="NIH57007.1"/>
    </source>
</evidence>
<reference evidence="3 4" key="1">
    <citation type="submission" date="2020-02" db="EMBL/GenBank/DDBJ databases">
        <title>Sequencing the genomes of 1000 actinobacteria strains.</title>
        <authorList>
            <person name="Klenk H.-P."/>
        </authorList>
    </citation>
    <scope>NUCLEOTIDE SEQUENCE [LARGE SCALE GENOMIC DNA]</scope>
    <source>
        <strain evidence="3 4">DSM 19609</strain>
    </source>
</reference>
<feature type="transmembrane region" description="Helical" evidence="1">
    <location>
        <begin position="277"/>
        <end position="297"/>
    </location>
</feature>
<feature type="transmembrane region" description="Helical" evidence="1">
    <location>
        <begin position="222"/>
        <end position="242"/>
    </location>
</feature>
<protein>
    <recommendedName>
        <fullName evidence="2">CAAX prenyl protease 2/Lysostaphin resistance protein A-like domain-containing protein</fullName>
    </recommendedName>
</protein>
<keyword evidence="4" id="KW-1185">Reference proteome</keyword>
<feature type="transmembrane region" description="Helical" evidence="1">
    <location>
        <begin position="127"/>
        <end position="147"/>
    </location>
</feature>
<gene>
    <name evidence="3" type="ORF">FB473_001652</name>
</gene>
<organism evidence="3 4">
    <name type="scientific">Brooklawnia cerclae</name>
    <dbReference type="NCBI Taxonomy" id="349934"/>
    <lineage>
        <taxon>Bacteria</taxon>
        <taxon>Bacillati</taxon>
        <taxon>Actinomycetota</taxon>
        <taxon>Actinomycetes</taxon>
        <taxon>Propionibacteriales</taxon>
        <taxon>Propionibacteriaceae</taxon>
        <taxon>Brooklawnia</taxon>
    </lineage>
</organism>
<sequence>MRNPLWAPGDDLEEPPEGVDYAATLRIEPVTTGAMRAIGGVLAVLAGYAILVPGIAYLITGATWLARGRPDTFEAFRTAALEYEYIDGTVATHVAIASLIVLAMAVVRYIHHRHPRWLCSVQPGFRWRYALACALVSVVGLNTVYWVSRIGEPFTWNPSPQVGWWLLVIVLTAPLQAAGEEFLFRGYLLQATGAIGQRAVYAVIGSALVFALMHGTQNLPLFVDRLGFGLLAGVLVVATGGLEASIAAHAVNNVFAFSYAVLSGGLAQARTMQVSTWATTAWDLLGYALVAVAAWLVGRRMRVATVTPSAGEGTRPFLRGRPV</sequence>
<dbReference type="EMBL" id="JAAMOZ010000001">
    <property type="protein sequence ID" value="NIH57007.1"/>
    <property type="molecule type" value="Genomic_DNA"/>
</dbReference>
<dbReference type="PANTHER" id="PTHR36435">
    <property type="entry name" value="SLR1288 PROTEIN"/>
    <property type="match status" value="1"/>
</dbReference>
<evidence type="ECO:0000259" key="2">
    <source>
        <dbReference type="Pfam" id="PF02517"/>
    </source>
</evidence>
<evidence type="ECO:0000256" key="1">
    <source>
        <dbReference type="SAM" id="Phobius"/>
    </source>
</evidence>
<keyword evidence="1" id="KW-0812">Transmembrane</keyword>
<feature type="transmembrane region" description="Helical" evidence="1">
    <location>
        <begin position="254"/>
        <end position="271"/>
    </location>
</feature>
<proteinExistence type="predicted"/>
<evidence type="ECO:0000313" key="4">
    <source>
        <dbReference type="Proteomes" id="UP000749311"/>
    </source>
</evidence>
<feature type="domain" description="CAAX prenyl protease 2/Lysostaphin resistance protein A-like" evidence="2">
    <location>
        <begin position="164"/>
        <end position="255"/>
    </location>
</feature>
<dbReference type="InterPro" id="IPR003675">
    <property type="entry name" value="Rce1/LyrA-like_dom"/>
</dbReference>
<feature type="transmembrane region" description="Helical" evidence="1">
    <location>
        <begin position="199"/>
        <end position="216"/>
    </location>
</feature>
<dbReference type="RefSeq" id="WP_167166376.1">
    <property type="nucleotide sequence ID" value="NZ_BAAAOO010000015.1"/>
</dbReference>
<name>A0ABX0SJT2_9ACTN</name>
<keyword evidence="1" id="KW-1133">Transmembrane helix</keyword>
<dbReference type="Pfam" id="PF02517">
    <property type="entry name" value="Rce1-like"/>
    <property type="match status" value="1"/>
</dbReference>
<comment type="caution">
    <text evidence="3">The sequence shown here is derived from an EMBL/GenBank/DDBJ whole genome shotgun (WGS) entry which is preliminary data.</text>
</comment>
<feature type="transmembrane region" description="Helical" evidence="1">
    <location>
        <begin position="41"/>
        <end position="65"/>
    </location>
</feature>
<keyword evidence="1" id="KW-0472">Membrane</keyword>
<feature type="transmembrane region" description="Helical" evidence="1">
    <location>
        <begin position="162"/>
        <end position="179"/>
    </location>
</feature>
<dbReference type="PANTHER" id="PTHR36435:SF1">
    <property type="entry name" value="CAAX AMINO TERMINAL PROTEASE FAMILY PROTEIN"/>
    <property type="match status" value="1"/>
</dbReference>
<feature type="transmembrane region" description="Helical" evidence="1">
    <location>
        <begin position="85"/>
        <end position="107"/>
    </location>
</feature>
<dbReference type="InterPro" id="IPR052710">
    <property type="entry name" value="CAAX_protease"/>
</dbReference>